<comment type="subcellular location">
    <subcellularLocation>
        <location evidence="1">Cytoplasm</location>
    </subcellularLocation>
</comment>
<dbReference type="GO" id="GO:0003700">
    <property type="term" value="F:DNA-binding transcription factor activity"/>
    <property type="evidence" value="ECO:0007669"/>
    <property type="project" value="InterPro"/>
</dbReference>
<evidence type="ECO:0000259" key="10">
    <source>
        <dbReference type="PROSITE" id="PS50110"/>
    </source>
</evidence>
<proteinExistence type="predicted"/>
<evidence type="ECO:0000256" key="8">
    <source>
        <dbReference type="PROSITE-ProRule" id="PRU00169"/>
    </source>
</evidence>
<keyword evidence="4" id="KW-0902">Two-component regulatory system</keyword>
<organism evidence="11 12">
    <name type="scientific">Sedimentibacter saalensis</name>
    <dbReference type="NCBI Taxonomy" id="130788"/>
    <lineage>
        <taxon>Bacteria</taxon>
        <taxon>Bacillati</taxon>
        <taxon>Bacillota</taxon>
        <taxon>Tissierellia</taxon>
        <taxon>Sedimentibacter</taxon>
    </lineage>
</organism>
<dbReference type="PROSITE" id="PS50110">
    <property type="entry name" value="RESPONSE_REGULATORY"/>
    <property type="match status" value="1"/>
</dbReference>
<feature type="modified residue" description="4-aspartylphosphate" evidence="8">
    <location>
        <position position="55"/>
    </location>
</feature>
<dbReference type="Gene3D" id="1.10.10.60">
    <property type="entry name" value="Homeodomain-like"/>
    <property type="match status" value="2"/>
</dbReference>
<dbReference type="InterPro" id="IPR018062">
    <property type="entry name" value="HTH_AraC-typ_CS"/>
</dbReference>
<keyword evidence="6" id="KW-0238">DNA-binding</keyword>
<accession>A0A562JK65</accession>
<dbReference type="SMART" id="SM00448">
    <property type="entry name" value="REC"/>
    <property type="match status" value="1"/>
</dbReference>
<evidence type="ECO:0000259" key="9">
    <source>
        <dbReference type="PROSITE" id="PS01124"/>
    </source>
</evidence>
<reference evidence="11 12" key="1">
    <citation type="submission" date="2019-07" db="EMBL/GenBank/DDBJ databases">
        <title>Genomic Encyclopedia of Type Strains, Phase I: the one thousand microbial genomes (KMG-I) project.</title>
        <authorList>
            <person name="Kyrpides N."/>
        </authorList>
    </citation>
    <scope>NUCLEOTIDE SEQUENCE [LARGE SCALE GENOMIC DNA]</scope>
    <source>
        <strain evidence="11 12">DSM 13558</strain>
    </source>
</reference>
<dbReference type="PANTHER" id="PTHR42713:SF3">
    <property type="entry name" value="TRANSCRIPTIONAL REGULATORY PROTEIN HPTR"/>
    <property type="match status" value="1"/>
</dbReference>
<evidence type="ECO:0000256" key="3">
    <source>
        <dbReference type="ARBA" id="ARBA00022553"/>
    </source>
</evidence>
<keyword evidence="12" id="KW-1185">Reference proteome</keyword>
<dbReference type="InterPro" id="IPR011006">
    <property type="entry name" value="CheY-like_superfamily"/>
</dbReference>
<gene>
    <name evidence="11" type="ORF">LY60_00207</name>
</gene>
<dbReference type="Proteomes" id="UP000315343">
    <property type="component" value="Unassembled WGS sequence"/>
</dbReference>
<evidence type="ECO:0000256" key="2">
    <source>
        <dbReference type="ARBA" id="ARBA00022490"/>
    </source>
</evidence>
<evidence type="ECO:0000256" key="6">
    <source>
        <dbReference type="ARBA" id="ARBA00023125"/>
    </source>
</evidence>
<dbReference type="EMBL" id="VLKH01000001">
    <property type="protein sequence ID" value="TWH83596.1"/>
    <property type="molecule type" value="Genomic_DNA"/>
</dbReference>
<evidence type="ECO:0000313" key="11">
    <source>
        <dbReference type="EMBL" id="TWH83596.1"/>
    </source>
</evidence>
<name>A0A562JK65_9FIRM</name>
<dbReference type="OrthoDB" id="9759232at2"/>
<keyword evidence="7" id="KW-0804">Transcription</keyword>
<dbReference type="SUPFAM" id="SSF52172">
    <property type="entry name" value="CheY-like"/>
    <property type="match status" value="1"/>
</dbReference>
<evidence type="ECO:0000256" key="4">
    <source>
        <dbReference type="ARBA" id="ARBA00023012"/>
    </source>
</evidence>
<evidence type="ECO:0000256" key="1">
    <source>
        <dbReference type="ARBA" id="ARBA00004496"/>
    </source>
</evidence>
<dbReference type="PROSITE" id="PS01124">
    <property type="entry name" value="HTH_ARAC_FAMILY_2"/>
    <property type="match status" value="1"/>
</dbReference>
<keyword evidence="2" id="KW-0963">Cytoplasm</keyword>
<sequence>MFRAVIADDEETIRNGLKKLIESYDLNLSVVGTAQDGEEALQLIKDYQPELIIIDINMPFMNGLEVIEKSRIIDTNAKIIIISGYDQFEYAQKALEHGVFSYLLKPIQYRNFKNIIIKALDSYRERMWELNKLAESNTIELSSKCIGNQAIVYIKENYSKNDLTLNLIAEQLHTSQSNLTRIIKHKTGENFTDYLNKLRIDMAIKLLLDKDKDFTINDIANIVGYSSQHYFSRAFKNYMGVSPIQYKNKNNKCYHKKSPLW</sequence>
<dbReference type="PRINTS" id="PR00032">
    <property type="entry name" value="HTHARAC"/>
</dbReference>
<dbReference type="Pfam" id="PF12833">
    <property type="entry name" value="HTH_18"/>
    <property type="match status" value="1"/>
</dbReference>
<evidence type="ECO:0000313" key="12">
    <source>
        <dbReference type="Proteomes" id="UP000315343"/>
    </source>
</evidence>
<dbReference type="InterPro" id="IPR020449">
    <property type="entry name" value="Tscrpt_reg_AraC-type_HTH"/>
</dbReference>
<evidence type="ECO:0000256" key="5">
    <source>
        <dbReference type="ARBA" id="ARBA00023015"/>
    </source>
</evidence>
<dbReference type="CDD" id="cd17536">
    <property type="entry name" value="REC_YesN-like"/>
    <property type="match status" value="1"/>
</dbReference>
<dbReference type="GO" id="GO:0005737">
    <property type="term" value="C:cytoplasm"/>
    <property type="evidence" value="ECO:0007669"/>
    <property type="project" value="UniProtKB-SubCell"/>
</dbReference>
<keyword evidence="3 8" id="KW-0597">Phosphoprotein</keyword>
<protein>
    <submittedName>
        <fullName evidence="11">AraC family two component transcriptional regulator</fullName>
    </submittedName>
</protein>
<keyword evidence="5" id="KW-0805">Transcription regulation</keyword>
<dbReference type="AlphaFoldDB" id="A0A562JK65"/>
<dbReference type="Pfam" id="PF00072">
    <property type="entry name" value="Response_reg"/>
    <property type="match status" value="1"/>
</dbReference>
<dbReference type="InterPro" id="IPR051552">
    <property type="entry name" value="HptR"/>
</dbReference>
<dbReference type="GO" id="GO:0000160">
    <property type="term" value="P:phosphorelay signal transduction system"/>
    <property type="evidence" value="ECO:0007669"/>
    <property type="project" value="UniProtKB-KW"/>
</dbReference>
<dbReference type="RefSeq" id="WP_145078747.1">
    <property type="nucleotide sequence ID" value="NZ_DAMBUX010000007.1"/>
</dbReference>
<dbReference type="SUPFAM" id="SSF46689">
    <property type="entry name" value="Homeodomain-like"/>
    <property type="match status" value="1"/>
</dbReference>
<feature type="domain" description="HTH araC/xylS-type" evidence="9">
    <location>
        <begin position="148"/>
        <end position="249"/>
    </location>
</feature>
<dbReference type="GO" id="GO:0043565">
    <property type="term" value="F:sequence-specific DNA binding"/>
    <property type="evidence" value="ECO:0007669"/>
    <property type="project" value="InterPro"/>
</dbReference>
<feature type="domain" description="Response regulatory" evidence="10">
    <location>
        <begin position="3"/>
        <end position="120"/>
    </location>
</feature>
<dbReference type="InterPro" id="IPR001789">
    <property type="entry name" value="Sig_transdc_resp-reg_receiver"/>
</dbReference>
<dbReference type="Gene3D" id="3.40.50.2300">
    <property type="match status" value="1"/>
</dbReference>
<dbReference type="SMART" id="SM00342">
    <property type="entry name" value="HTH_ARAC"/>
    <property type="match status" value="1"/>
</dbReference>
<evidence type="ECO:0000256" key="7">
    <source>
        <dbReference type="ARBA" id="ARBA00023163"/>
    </source>
</evidence>
<dbReference type="PANTHER" id="PTHR42713">
    <property type="entry name" value="HISTIDINE KINASE-RELATED"/>
    <property type="match status" value="1"/>
</dbReference>
<dbReference type="PROSITE" id="PS00041">
    <property type="entry name" value="HTH_ARAC_FAMILY_1"/>
    <property type="match status" value="1"/>
</dbReference>
<dbReference type="InterPro" id="IPR018060">
    <property type="entry name" value="HTH_AraC"/>
</dbReference>
<dbReference type="InterPro" id="IPR009057">
    <property type="entry name" value="Homeodomain-like_sf"/>
</dbReference>
<comment type="caution">
    <text evidence="11">The sequence shown here is derived from an EMBL/GenBank/DDBJ whole genome shotgun (WGS) entry which is preliminary data.</text>
</comment>